<dbReference type="GO" id="GO:0050660">
    <property type="term" value="F:flavin adenine dinucleotide binding"/>
    <property type="evidence" value="ECO:0007669"/>
    <property type="project" value="InterPro"/>
</dbReference>
<evidence type="ECO:0000256" key="8">
    <source>
        <dbReference type="ARBA" id="ARBA00023002"/>
    </source>
</evidence>
<dbReference type="OrthoDB" id="361797at2759"/>
<evidence type="ECO:0000256" key="11">
    <source>
        <dbReference type="SAM" id="SignalP"/>
    </source>
</evidence>
<dbReference type="PRINTS" id="PR00368">
    <property type="entry name" value="FADPNR"/>
</dbReference>
<dbReference type="GO" id="GO:0045454">
    <property type="term" value="P:cell redox homeostasis"/>
    <property type="evidence" value="ECO:0007669"/>
    <property type="project" value="InterPro"/>
</dbReference>
<dbReference type="PRINTS" id="PR00411">
    <property type="entry name" value="PNDRDTASEI"/>
</dbReference>
<keyword evidence="4" id="KW-0285">Flavoprotein</keyword>
<dbReference type="Gene3D" id="1.10.238.10">
    <property type="entry name" value="EF-hand"/>
    <property type="match status" value="1"/>
</dbReference>
<dbReference type="InterPro" id="IPR011992">
    <property type="entry name" value="EF-hand-dom_pair"/>
</dbReference>
<comment type="caution">
    <text evidence="13">The sequence shown here is derived from an EMBL/GenBank/DDBJ whole genome shotgun (WGS) entry which is preliminary data.</text>
</comment>
<evidence type="ECO:0000256" key="9">
    <source>
        <dbReference type="ARBA" id="ARBA00023157"/>
    </source>
</evidence>
<dbReference type="Gene3D" id="3.50.50.60">
    <property type="entry name" value="FAD/NAD(P)-binding domain"/>
    <property type="match status" value="2"/>
</dbReference>
<evidence type="ECO:0000256" key="2">
    <source>
        <dbReference type="ARBA" id="ARBA00004137"/>
    </source>
</evidence>
<dbReference type="PANTHER" id="PTHR42737:SF2">
    <property type="entry name" value="GLUTATHIONE REDUCTASE"/>
    <property type="match status" value="1"/>
</dbReference>
<dbReference type="eggNOG" id="KOG1335">
    <property type="taxonomic scope" value="Eukaryota"/>
</dbReference>
<comment type="subcellular location">
    <subcellularLocation>
        <location evidence="2">Mitochondrion inner membrane</location>
        <topology evidence="2">Peripheral membrane protein</topology>
        <orientation evidence="2">Intermembrane side</orientation>
    </subcellularLocation>
</comment>
<comment type="similarity">
    <text evidence="3">Belongs to the class-I pyridine nucleotide-disulfide oxidoreductase family.</text>
</comment>
<reference evidence="13 14" key="1">
    <citation type="journal article" date="2012" name="Genome Biol.">
        <title>Genome and low-iron response of an oceanic diatom adapted to chronic iron limitation.</title>
        <authorList>
            <person name="Lommer M."/>
            <person name="Specht M."/>
            <person name="Roy A.S."/>
            <person name="Kraemer L."/>
            <person name="Andreson R."/>
            <person name="Gutowska M.A."/>
            <person name="Wolf J."/>
            <person name="Bergner S.V."/>
            <person name="Schilhabel M.B."/>
            <person name="Klostermeier U.C."/>
            <person name="Beiko R.G."/>
            <person name="Rosenstiel P."/>
            <person name="Hippler M."/>
            <person name="Laroche J."/>
        </authorList>
    </citation>
    <scope>NUCLEOTIDE SEQUENCE [LARGE SCALE GENOMIC DNA]</scope>
    <source>
        <strain evidence="13 14">CCMP1005</strain>
    </source>
</reference>
<dbReference type="GO" id="GO:0034599">
    <property type="term" value="P:cellular response to oxidative stress"/>
    <property type="evidence" value="ECO:0007669"/>
    <property type="project" value="TreeGrafter"/>
</dbReference>
<evidence type="ECO:0000259" key="12">
    <source>
        <dbReference type="PROSITE" id="PS50222"/>
    </source>
</evidence>
<dbReference type="AlphaFoldDB" id="K0SSD4"/>
<evidence type="ECO:0000256" key="5">
    <source>
        <dbReference type="ARBA" id="ARBA00022827"/>
    </source>
</evidence>
<evidence type="ECO:0000313" key="14">
    <source>
        <dbReference type="Proteomes" id="UP000266841"/>
    </source>
</evidence>
<dbReference type="GO" id="GO:0006749">
    <property type="term" value="P:glutathione metabolic process"/>
    <property type="evidence" value="ECO:0007669"/>
    <property type="project" value="TreeGrafter"/>
</dbReference>
<keyword evidence="6" id="KW-0106">Calcium</keyword>
<dbReference type="Proteomes" id="UP000266841">
    <property type="component" value="Unassembled WGS sequence"/>
</dbReference>
<dbReference type="InterPro" id="IPR036188">
    <property type="entry name" value="FAD/NAD-bd_sf"/>
</dbReference>
<dbReference type="PANTHER" id="PTHR42737">
    <property type="entry name" value="GLUTATHIONE REDUCTASE"/>
    <property type="match status" value="1"/>
</dbReference>
<dbReference type="Pfam" id="PF02852">
    <property type="entry name" value="Pyr_redox_dim"/>
    <property type="match status" value="1"/>
</dbReference>
<accession>K0SSD4</accession>
<dbReference type="InterPro" id="IPR023753">
    <property type="entry name" value="FAD/NAD-binding_dom"/>
</dbReference>
<dbReference type="GO" id="GO:0005509">
    <property type="term" value="F:calcium ion binding"/>
    <property type="evidence" value="ECO:0007669"/>
    <property type="project" value="InterPro"/>
</dbReference>
<feature type="chain" id="PRO_5003837419" description="EF-hand domain-containing protein" evidence="11">
    <location>
        <begin position="17"/>
        <end position="675"/>
    </location>
</feature>
<name>K0SSD4_THAOC</name>
<dbReference type="InterPro" id="IPR016156">
    <property type="entry name" value="FAD/NAD-linked_Rdtase_dimer_sf"/>
</dbReference>
<keyword evidence="14" id="KW-1185">Reference proteome</keyword>
<dbReference type="InterPro" id="IPR018247">
    <property type="entry name" value="EF_Hand_1_Ca_BS"/>
</dbReference>
<proteinExistence type="inferred from homology"/>
<dbReference type="SUPFAM" id="SSF51905">
    <property type="entry name" value="FAD/NAD(P)-binding domain"/>
    <property type="match status" value="1"/>
</dbReference>
<keyword evidence="7" id="KW-0809">Transit peptide</keyword>
<feature type="signal peptide" evidence="11">
    <location>
        <begin position="1"/>
        <end position="16"/>
    </location>
</feature>
<keyword evidence="9" id="KW-1015">Disulfide bond</keyword>
<dbReference type="PROSITE" id="PS50222">
    <property type="entry name" value="EF_HAND_2"/>
    <property type="match status" value="1"/>
</dbReference>
<dbReference type="GO" id="GO:0005829">
    <property type="term" value="C:cytosol"/>
    <property type="evidence" value="ECO:0007669"/>
    <property type="project" value="TreeGrafter"/>
</dbReference>
<evidence type="ECO:0000256" key="7">
    <source>
        <dbReference type="ARBA" id="ARBA00022946"/>
    </source>
</evidence>
<dbReference type="InterPro" id="IPR046952">
    <property type="entry name" value="GSHR/TRXR-like"/>
</dbReference>
<keyword evidence="5" id="KW-0274">FAD</keyword>
<dbReference type="SUPFAM" id="SSF55424">
    <property type="entry name" value="FAD/NAD-linked reductases, dimerisation (C-terminal) domain"/>
    <property type="match status" value="1"/>
</dbReference>
<comment type="cofactor">
    <cofactor evidence="1">
        <name>FAD</name>
        <dbReference type="ChEBI" id="CHEBI:57692"/>
    </cofactor>
</comment>
<dbReference type="SMART" id="SM00054">
    <property type="entry name" value="EFh"/>
    <property type="match status" value="1"/>
</dbReference>
<dbReference type="GO" id="GO:0005743">
    <property type="term" value="C:mitochondrial inner membrane"/>
    <property type="evidence" value="ECO:0007669"/>
    <property type="project" value="UniProtKB-SubCell"/>
</dbReference>
<dbReference type="GO" id="GO:0004362">
    <property type="term" value="F:glutathione-disulfide reductase (NADPH) activity"/>
    <property type="evidence" value="ECO:0007669"/>
    <property type="project" value="TreeGrafter"/>
</dbReference>
<dbReference type="EMBL" id="AGNL01011570">
    <property type="protein sequence ID" value="EJK68310.1"/>
    <property type="molecule type" value="Genomic_DNA"/>
</dbReference>
<protein>
    <recommendedName>
        <fullName evidence="12">EF-hand domain-containing protein</fullName>
    </recommendedName>
</protein>
<sequence length="675" mass="72506">MKLASYTLSLLPLAAAWTALPGQKSSVLGRAPRHSTSTLLKSTIEAETIEETAETAAGSKTFGVVNTRKLSELYDLVVIGGGPAGVAGAIKAAQMGRRAILIDKPKFEAGVLPNGLDLFFGGPTGLFSKALRDAAKETNVAAMRAQHMDNDVIWKQITNSIVKLAMRNSEGQCRTLQTYGVDYLQGSAQLLGEEDPANVAALRKFADDLDDPEDGIRTVAVTNSGAVDDNGVPTTDNVVVSALKVLVATGSKSTRLRGIPFEESHRIFDSDTINLLGYLPRSVTISGLGIIGIEFANIFNALGVKDVTILVRGDVETSAKKLGMDMDVANVLMKLLTKSGVKIREATTVEEFSYVPPPGADDEYIKMKLNDGSTMETDLFFAATGRYPVGKNDDAGLEAAGLEVADRGMVSIDKVTLATTSKNVYAAGDVIGAPALASTSMEQAQRAVASMFSESSDSDVCQDANHDDPLSIGVWTIPEMGYYGLTREKAEAEGYSVVEGTVGFDQCLRGRVFAPDGLLKIVADSTDGTVLGVHIIGKEAAEMVHYGMALVKARTSIFEILKTVYTAVTFHELFKEAALDANSKLDFGVEWQEIFDALQGECPLSYDDDYLREQFEMIDTDGSGELEEDEMRALFESMGKPVSKRIIANLMRLSDTDGNGTSEKSLHEIVDSRIY</sequence>
<feature type="domain" description="EF-hand" evidence="12">
    <location>
        <begin position="606"/>
        <end position="641"/>
    </location>
</feature>
<dbReference type="Pfam" id="PF13499">
    <property type="entry name" value="EF-hand_7"/>
    <property type="match status" value="1"/>
</dbReference>
<keyword evidence="11" id="KW-0732">Signal</keyword>
<evidence type="ECO:0000313" key="13">
    <source>
        <dbReference type="EMBL" id="EJK68310.1"/>
    </source>
</evidence>
<dbReference type="OMA" id="LIHIGQM"/>
<dbReference type="Pfam" id="PF07992">
    <property type="entry name" value="Pyr_redox_2"/>
    <property type="match status" value="1"/>
</dbReference>
<keyword evidence="8" id="KW-0560">Oxidoreductase</keyword>
<dbReference type="CDD" id="cd00051">
    <property type="entry name" value="EFh"/>
    <property type="match status" value="1"/>
</dbReference>
<gene>
    <name evidence="13" type="ORF">THAOC_10522</name>
</gene>
<dbReference type="SUPFAM" id="SSF47473">
    <property type="entry name" value="EF-hand"/>
    <property type="match status" value="1"/>
</dbReference>
<evidence type="ECO:0000256" key="1">
    <source>
        <dbReference type="ARBA" id="ARBA00001974"/>
    </source>
</evidence>
<evidence type="ECO:0000256" key="6">
    <source>
        <dbReference type="ARBA" id="ARBA00022837"/>
    </source>
</evidence>
<evidence type="ECO:0000256" key="3">
    <source>
        <dbReference type="ARBA" id="ARBA00007532"/>
    </source>
</evidence>
<dbReference type="InterPro" id="IPR002048">
    <property type="entry name" value="EF_hand_dom"/>
</dbReference>
<dbReference type="PROSITE" id="PS00018">
    <property type="entry name" value="EF_HAND_1"/>
    <property type="match status" value="1"/>
</dbReference>
<evidence type="ECO:0000256" key="4">
    <source>
        <dbReference type="ARBA" id="ARBA00022630"/>
    </source>
</evidence>
<dbReference type="Gene3D" id="3.30.390.30">
    <property type="match status" value="1"/>
</dbReference>
<keyword evidence="10" id="KW-0676">Redox-active center</keyword>
<dbReference type="InterPro" id="IPR004099">
    <property type="entry name" value="Pyr_nucl-diS_OxRdtase_dimer"/>
</dbReference>
<evidence type="ECO:0000256" key="10">
    <source>
        <dbReference type="ARBA" id="ARBA00023284"/>
    </source>
</evidence>
<organism evidence="13 14">
    <name type="scientific">Thalassiosira oceanica</name>
    <name type="common">Marine diatom</name>
    <dbReference type="NCBI Taxonomy" id="159749"/>
    <lineage>
        <taxon>Eukaryota</taxon>
        <taxon>Sar</taxon>
        <taxon>Stramenopiles</taxon>
        <taxon>Ochrophyta</taxon>
        <taxon>Bacillariophyta</taxon>
        <taxon>Coscinodiscophyceae</taxon>
        <taxon>Thalassiosirophycidae</taxon>
        <taxon>Thalassiosirales</taxon>
        <taxon>Thalassiosiraceae</taxon>
        <taxon>Thalassiosira</taxon>
    </lineage>
</organism>